<feature type="binding site" evidence="17">
    <location>
        <position position="497"/>
    </location>
    <ligand>
        <name>AMP</name>
        <dbReference type="ChEBI" id="CHEBI:456215"/>
    </ligand>
</feature>
<feature type="domain" description="YjeF C-terminal" evidence="20">
    <location>
        <begin position="261"/>
        <end position="555"/>
    </location>
</feature>
<dbReference type="SUPFAM" id="SSF53613">
    <property type="entry name" value="Ribokinase-like"/>
    <property type="match status" value="1"/>
</dbReference>
<dbReference type="EMBL" id="PKJS01000002">
    <property type="protein sequence ID" value="PKZ69592.1"/>
    <property type="molecule type" value="Genomic_DNA"/>
</dbReference>
<comment type="catalytic activity">
    <reaction evidence="2 18">
        <text>(6R)-NADPHX = (6S)-NADPHX</text>
        <dbReference type="Rhea" id="RHEA:32227"/>
        <dbReference type="ChEBI" id="CHEBI:64076"/>
        <dbReference type="ChEBI" id="CHEBI:64077"/>
        <dbReference type="EC" id="5.1.99.6"/>
    </reaction>
</comment>
<name>A0A2I1RKD3_FAUOS</name>
<evidence type="ECO:0000256" key="14">
    <source>
        <dbReference type="ARBA" id="ARBA00025153"/>
    </source>
</evidence>
<comment type="similarity">
    <text evidence="3 18">In the N-terminal section; belongs to the NnrE/AIBP family.</text>
</comment>
<dbReference type="Pfam" id="PF01256">
    <property type="entry name" value="Carb_kinase"/>
    <property type="match status" value="1"/>
</dbReference>
<keyword evidence="7 17" id="KW-0067">ATP-binding</keyword>
<evidence type="ECO:0000256" key="18">
    <source>
        <dbReference type="PIRNR" id="PIRNR017184"/>
    </source>
</evidence>
<comment type="caution">
    <text evidence="22">The sequence shown here is derived from an EMBL/GenBank/DDBJ whole genome shotgun (WGS) entry which is preliminary data.</text>
</comment>
<comment type="cofactor">
    <cofactor evidence="17">
        <name>Mg(2+)</name>
        <dbReference type="ChEBI" id="CHEBI:18420"/>
    </cofactor>
</comment>
<dbReference type="Gene3D" id="3.40.1190.20">
    <property type="match status" value="1"/>
</dbReference>
<dbReference type="HAMAP" id="MF_01965">
    <property type="entry name" value="NADHX_dehydratase"/>
    <property type="match status" value="1"/>
</dbReference>
<keyword evidence="11 18" id="KW-0413">Isomerase</keyword>
<dbReference type="SUPFAM" id="SSF64153">
    <property type="entry name" value="YjeF N-terminal domain-like"/>
    <property type="match status" value="1"/>
</dbReference>
<feature type="binding site" evidence="17">
    <location>
        <begin position="464"/>
        <end position="468"/>
    </location>
    <ligand>
        <name>AMP</name>
        <dbReference type="ChEBI" id="CHEBI:456215"/>
    </ligand>
</feature>
<evidence type="ECO:0000256" key="11">
    <source>
        <dbReference type="ARBA" id="ARBA00023235"/>
    </source>
</evidence>
<dbReference type="InterPro" id="IPR029056">
    <property type="entry name" value="Ribokinase-like"/>
</dbReference>
<proteinExistence type="inferred from homology"/>
<dbReference type="Proteomes" id="UP000234914">
    <property type="component" value="Unassembled WGS sequence"/>
</dbReference>
<keyword evidence="6 17" id="KW-0547">Nucleotide-binding</keyword>
<dbReference type="PANTHER" id="PTHR12592">
    <property type="entry name" value="ATP-DEPENDENT (S)-NAD(P)H-HYDRATE DEHYDRATASE FAMILY MEMBER"/>
    <property type="match status" value="1"/>
</dbReference>
<evidence type="ECO:0000259" key="21">
    <source>
        <dbReference type="PROSITE" id="PS51385"/>
    </source>
</evidence>
<reference evidence="22 23" key="1">
    <citation type="submission" date="2017-12" db="EMBL/GenBank/DDBJ databases">
        <title>Phylogenetic diversity of female urinary microbiome.</title>
        <authorList>
            <person name="Thomas-White K."/>
            <person name="Wolfe A.J."/>
        </authorList>
    </citation>
    <scope>NUCLEOTIDE SEQUENCE [LARGE SCALE GENOMIC DNA]</scope>
    <source>
        <strain evidence="22 23">UMB0416</strain>
    </source>
</reference>
<feature type="binding site" evidence="17">
    <location>
        <position position="498"/>
    </location>
    <ligand>
        <name>(6S)-NADPHX</name>
        <dbReference type="ChEBI" id="CHEBI:64076"/>
    </ligand>
</feature>
<evidence type="ECO:0000256" key="9">
    <source>
        <dbReference type="ARBA" id="ARBA00022958"/>
    </source>
</evidence>
<dbReference type="NCBIfam" id="TIGR00196">
    <property type="entry name" value="yjeF_cterm"/>
    <property type="match status" value="1"/>
</dbReference>
<keyword evidence="8 17" id="KW-0521">NADP</keyword>
<keyword evidence="5 18" id="KW-0479">Metal-binding</keyword>
<evidence type="ECO:0000313" key="22">
    <source>
        <dbReference type="EMBL" id="PKZ69592.1"/>
    </source>
</evidence>
<evidence type="ECO:0000256" key="17">
    <source>
        <dbReference type="HAMAP-Rule" id="MF_01965"/>
    </source>
</evidence>
<evidence type="ECO:0000256" key="19">
    <source>
        <dbReference type="SAM" id="MobiDB-lite"/>
    </source>
</evidence>
<dbReference type="GO" id="GO:0046872">
    <property type="term" value="F:metal ion binding"/>
    <property type="evidence" value="ECO:0007669"/>
    <property type="project" value="UniProtKB-UniRule"/>
</dbReference>
<sequence>MQSNAQTDKNTVMQNAIALYSPKQIYDIEKKWFSKNDSFALMQQAAWQLAHIIKQESSNQKGSHPQKSNHLQKSSHPQKSVLVVAGAGNNGGDAWLVAHYVNQLCPNWSVTVVQVAAPSTLGSQTAKHLYQSNCANAAKYLTLTAFLQPLHELGLSYHYDVVIDGLLGIGLNRKPTGDYQTIINWINQYRKQVHACQVISIDVPSGLNAATGEVYDDTAVKADKTLCLIGRKVGLHMGDSKDYVGTVIDVPLLPVEPSGILLHTNLPNLPQRQQVSHKGTYGHVLIIGGNRLQDGHGMAGAAILAASAALSSGAGKVTVACHSDFHSAIVTALPNAMTADLHNIASIIELINAVDVVAIGMGLGRDEATLDLFNQYLIAIKQSEKLCVIDADGLYHLADWVGTSDGLTAPIQPRLGQSNQRFYLTPHSAEAGRLLNQPYADIDRDKISAIRALAHQYGGNWLIKGAQTIVLERASLERDSIDICVLGNAGMATAGMGDCLAGLMASLLAQAIAAPMLTAVLIHAKAGDTLAEKMGEYALQANHMASAIGDIIHQITQD</sequence>
<comment type="catalytic activity">
    <reaction evidence="15 17 18">
        <text>(6S)-NADHX + ADP = AMP + phosphate + NADH + H(+)</text>
        <dbReference type="Rhea" id="RHEA:32223"/>
        <dbReference type="ChEBI" id="CHEBI:15378"/>
        <dbReference type="ChEBI" id="CHEBI:43474"/>
        <dbReference type="ChEBI" id="CHEBI:57945"/>
        <dbReference type="ChEBI" id="CHEBI:64074"/>
        <dbReference type="ChEBI" id="CHEBI:456215"/>
        <dbReference type="ChEBI" id="CHEBI:456216"/>
        <dbReference type="EC" id="4.2.1.136"/>
    </reaction>
</comment>
<comment type="similarity">
    <text evidence="4 18">In the C-terminal section; belongs to the NnrD/CARKD family.</text>
</comment>
<dbReference type="GO" id="GO:0052855">
    <property type="term" value="F:ADP-dependent NAD(P)H-hydrate dehydratase activity"/>
    <property type="evidence" value="ECO:0007669"/>
    <property type="project" value="UniProtKB-UniRule"/>
</dbReference>
<evidence type="ECO:0000256" key="10">
    <source>
        <dbReference type="ARBA" id="ARBA00023027"/>
    </source>
</evidence>
<evidence type="ECO:0000256" key="12">
    <source>
        <dbReference type="ARBA" id="ARBA00023239"/>
    </source>
</evidence>
<dbReference type="PROSITE" id="PS51383">
    <property type="entry name" value="YJEF_C_3"/>
    <property type="match status" value="1"/>
</dbReference>
<gene>
    <name evidence="17" type="primary">nnrD</name>
    <name evidence="22" type="ORF">CYJ96_01435</name>
</gene>
<evidence type="ECO:0000256" key="15">
    <source>
        <dbReference type="ARBA" id="ARBA00048238"/>
    </source>
</evidence>
<evidence type="ECO:0000256" key="2">
    <source>
        <dbReference type="ARBA" id="ARBA00000909"/>
    </source>
</evidence>
<evidence type="ECO:0000256" key="6">
    <source>
        <dbReference type="ARBA" id="ARBA00022741"/>
    </source>
</evidence>
<organism evidence="22 23">
    <name type="scientific">Faucicola osloensis</name>
    <name type="common">Moraxella osloensis</name>
    <dbReference type="NCBI Taxonomy" id="34062"/>
    <lineage>
        <taxon>Bacteria</taxon>
        <taxon>Pseudomonadati</taxon>
        <taxon>Pseudomonadota</taxon>
        <taxon>Gammaproteobacteria</taxon>
        <taxon>Moraxellales</taxon>
        <taxon>Moraxellaceae</taxon>
        <taxon>Faucicola</taxon>
    </lineage>
</organism>
<comment type="function">
    <text evidence="17">Catalyzes the dehydration of the S-form of NAD(P)HX at the expense of ADP, which is converted to AMP. Together with NAD(P)HX epimerase, which catalyzes the epimerization of the S- and R-forms, the enzyme allows the repair of both epimers of NAD(P)HX, a damaged form of NAD(P)H that is a result of enzymatic or heat-dependent hydration.</text>
</comment>
<evidence type="ECO:0000256" key="16">
    <source>
        <dbReference type="ARBA" id="ARBA00049209"/>
    </source>
</evidence>
<comment type="function">
    <text evidence="14 18">Bifunctional enzyme that catalyzes the epimerization of the S- and R-forms of NAD(P)HX and the dehydration of the S-form of NAD(P)HX at the expense of ADP, which is converted to AMP. This allows the repair of both epimers of NAD(P)HX, a damaged form of NAD(P)H that is a result of enzymatic or heat-dependent hydration.</text>
</comment>
<protein>
    <recommendedName>
        <fullName evidence="17">ADP-dependent (S)-NAD(P)H-hydrate dehydratase</fullName>
        <ecNumber evidence="17">4.2.1.136</ecNumber>
    </recommendedName>
    <alternativeName>
        <fullName evidence="17">ADP-dependent NAD(P)HX dehydratase</fullName>
    </alternativeName>
</protein>
<evidence type="ECO:0000256" key="7">
    <source>
        <dbReference type="ARBA" id="ARBA00022840"/>
    </source>
</evidence>
<feature type="binding site" evidence="17">
    <location>
        <position position="362"/>
    </location>
    <ligand>
        <name>(6S)-NADPHX</name>
        <dbReference type="ChEBI" id="CHEBI:64076"/>
    </ligand>
</feature>
<feature type="region of interest" description="Disordered" evidence="19">
    <location>
        <begin position="56"/>
        <end position="77"/>
    </location>
</feature>
<comment type="similarity">
    <text evidence="17">Belongs to the NnrD/CARKD family.</text>
</comment>
<dbReference type="InterPro" id="IPR036652">
    <property type="entry name" value="YjeF_N_dom_sf"/>
</dbReference>
<dbReference type="Pfam" id="PF03853">
    <property type="entry name" value="YjeF_N"/>
    <property type="match status" value="1"/>
</dbReference>
<keyword evidence="13" id="KW-0511">Multifunctional enzyme</keyword>
<comment type="cofactor">
    <cofactor evidence="18">
        <name>K(+)</name>
        <dbReference type="ChEBI" id="CHEBI:29103"/>
    </cofactor>
    <text evidence="18">Binds 1 potassium ion per subunit.</text>
</comment>
<keyword evidence="10 17" id="KW-0520">NAD</keyword>
<dbReference type="GO" id="GO:0052856">
    <property type="term" value="F:NAD(P)HX epimerase activity"/>
    <property type="evidence" value="ECO:0007669"/>
    <property type="project" value="UniProtKB-EC"/>
</dbReference>
<dbReference type="GO" id="GO:0046496">
    <property type="term" value="P:nicotinamide nucleotide metabolic process"/>
    <property type="evidence" value="ECO:0007669"/>
    <property type="project" value="UniProtKB-UniRule"/>
</dbReference>
<dbReference type="GO" id="GO:0005524">
    <property type="term" value="F:ATP binding"/>
    <property type="evidence" value="ECO:0007669"/>
    <property type="project" value="UniProtKB-UniRule"/>
</dbReference>
<comment type="catalytic activity">
    <reaction evidence="1 18">
        <text>(6R)-NADHX = (6S)-NADHX</text>
        <dbReference type="Rhea" id="RHEA:32215"/>
        <dbReference type="ChEBI" id="CHEBI:64074"/>
        <dbReference type="ChEBI" id="CHEBI:64075"/>
        <dbReference type="EC" id="5.1.99.6"/>
    </reaction>
</comment>
<dbReference type="Gene3D" id="3.40.50.10260">
    <property type="entry name" value="YjeF N-terminal domain"/>
    <property type="match status" value="1"/>
</dbReference>
<feature type="domain" description="YjeF N-terminal" evidence="21">
    <location>
        <begin position="25"/>
        <end position="260"/>
    </location>
</feature>
<evidence type="ECO:0000256" key="5">
    <source>
        <dbReference type="ARBA" id="ARBA00022723"/>
    </source>
</evidence>
<evidence type="ECO:0000313" key="23">
    <source>
        <dbReference type="Proteomes" id="UP000234914"/>
    </source>
</evidence>
<evidence type="ECO:0000256" key="1">
    <source>
        <dbReference type="ARBA" id="ARBA00000013"/>
    </source>
</evidence>
<evidence type="ECO:0000259" key="20">
    <source>
        <dbReference type="PROSITE" id="PS51383"/>
    </source>
</evidence>
<dbReference type="PIRSF" id="PIRSF017184">
    <property type="entry name" value="Nnr"/>
    <property type="match status" value="1"/>
</dbReference>
<keyword evidence="9 18" id="KW-0630">Potassium</keyword>
<feature type="binding site" evidence="17">
    <location>
        <position position="301"/>
    </location>
    <ligand>
        <name>(6S)-NADPHX</name>
        <dbReference type="ChEBI" id="CHEBI:64076"/>
    </ligand>
</feature>
<evidence type="ECO:0000256" key="8">
    <source>
        <dbReference type="ARBA" id="ARBA00022857"/>
    </source>
</evidence>
<evidence type="ECO:0000256" key="3">
    <source>
        <dbReference type="ARBA" id="ARBA00006001"/>
    </source>
</evidence>
<dbReference type="RefSeq" id="WP_101963654.1">
    <property type="nucleotide sequence ID" value="NZ_PKJS01000002.1"/>
</dbReference>
<dbReference type="InterPro" id="IPR004443">
    <property type="entry name" value="YjeF_N_dom"/>
</dbReference>
<dbReference type="PANTHER" id="PTHR12592:SF0">
    <property type="entry name" value="ATP-DEPENDENT (S)-NAD(P)H-HYDRATE DEHYDRATASE"/>
    <property type="match status" value="1"/>
</dbReference>
<dbReference type="AlphaFoldDB" id="A0A2I1RKD3"/>
<dbReference type="EC" id="4.2.1.136" evidence="17"/>
<comment type="catalytic activity">
    <reaction evidence="16 17 18">
        <text>(6S)-NADPHX + ADP = AMP + phosphate + NADPH + H(+)</text>
        <dbReference type="Rhea" id="RHEA:32235"/>
        <dbReference type="ChEBI" id="CHEBI:15378"/>
        <dbReference type="ChEBI" id="CHEBI:43474"/>
        <dbReference type="ChEBI" id="CHEBI:57783"/>
        <dbReference type="ChEBI" id="CHEBI:64076"/>
        <dbReference type="ChEBI" id="CHEBI:456215"/>
        <dbReference type="ChEBI" id="CHEBI:456216"/>
        <dbReference type="EC" id="4.2.1.136"/>
    </reaction>
</comment>
<dbReference type="NCBIfam" id="TIGR00197">
    <property type="entry name" value="yjeF_nterm"/>
    <property type="match status" value="1"/>
</dbReference>
<comment type="subunit">
    <text evidence="17">Homotetramer.</text>
</comment>
<dbReference type="PROSITE" id="PS51385">
    <property type="entry name" value="YJEF_N"/>
    <property type="match status" value="1"/>
</dbReference>
<dbReference type="CDD" id="cd01171">
    <property type="entry name" value="YXKO-related"/>
    <property type="match status" value="1"/>
</dbReference>
<accession>A0A2I1RKD3</accession>
<evidence type="ECO:0000256" key="13">
    <source>
        <dbReference type="ARBA" id="ARBA00023268"/>
    </source>
</evidence>
<keyword evidence="12 17" id="KW-0456">Lyase</keyword>
<dbReference type="GO" id="GO:0110051">
    <property type="term" value="P:metabolite repair"/>
    <property type="evidence" value="ECO:0007669"/>
    <property type="project" value="TreeGrafter"/>
</dbReference>
<dbReference type="InterPro" id="IPR030677">
    <property type="entry name" value="Nnr"/>
</dbReference>
<dbReference type="InterPro" id="IPR000631">
    <property type="entry name" value="CARKD"/>
</dbReference>
<evidence type="ECO:0000256" key="4">
    <source>
        <dbReference type="ARBA" id="ARBA00009524"/>
    </source>
</evidence>
<feature type="binding site" evidence="17">
    <location>
        <position position="427"/>
    </location>
    <ligand>
        <name>(6S)-NADPHX</name>
        <dbReference type="ChEBI" id="CHEBI:64076"/>
    </ligand>
</feature>